<keyword evidence="4" id="KW-1185">Reference proteome</keyword>
<evidence type="ECO:0000259" key="2">
    <source>
        <dbReference type="Pfam" id="PF01648"/>
    </source>
</evidence>
<dbReference type="GO" id="GO:0000287">
    <property type="term" value="F:magnesium ion binding"/>
    <property type="evidence" value="ECO:0007669"/>
    <property type="project" value="InterPro"/>
</dbReference>
<dbReference type="STRING" id="706191.PANA_0096"/>
<keyword evidence="1" id="KW-0808">Transferase</keyword>
<dbReference type="HOGENOM" id="CLU_096413_0_0_6"/>
<name>D4GGG2_PANAM</name>
<evidence type="ECO:0000313" key="4">
    <source>
        <dbReference type="Proteomes" id="UP000001702"/>
    </source>
</evidence>
<dbReference type="KEGG" id="pam:PANA_0096"/>
<sequence>MTIFMERQMAGHFVRWTGNPGQLVADSAIPQDIIDSAQHLADKRRGRFLAARILLAQLMQRIYGLHRLPPIVKRHNGRPAFADRDLPDFNIAYAGNTVGVLLAEERSQVGLDMDIVRAHSRQTQALMVQGLSSGEIAWINAQQDVPEAVTQIWTLRHSVMKLQGAGEEGLRSLQLLPGAGRLRTTLPTDLQILCDAEPTLVWSCALSPHVRRLYLWEITGGGQWSALRDIALDKPDDGTKMMRLTTLHGRALASY</sequence>
<gene>
    <name evidence="3" type="primary">yieE</name>
    <name evidence="3" type="ordered locus">PANA_0096</name>
</gene>
<dbReference type="InterPro" id="IPR008278">
    <property type="entry name" value="4-PPantetheinyl_Trfase_dom"/>
</dbReference>
<dbReference type="InterPro" id="IPR037143">
    <property type="entry name" value="4-PPantetheinyl_Trfase_dom_sf"/>
</dbReference>
<accession>D4GGG2</accession>
<evidence type="ECO:0000313" key="3">
    <source>
        <dbReference type="EMBL" id="ADD75263.1"/>
    </source>
</evidence>
<dbReference type="AlphaFoldDB" id="D4GGG2"/>
<reference evidence="3 4" key="1">
    <citation type="journal article" date="2010" name="J. Bacteriol.">
        <title>Genome sequence of Pantoea ananatis LMG20103, the causative agent of Eucalyptus blight and dieback.</title>
        <authorList>
            <person name="De Maayer P."/>
            <person name="Chan W.Y."/>
            <person name="Venter S.N."/>
            <person name="Toth I.K."/>
            <person name="Birch P.R."/>
            <person name="Joubert F."/>
            <person name="Coutinho T.A."/>
        </authorList>
    </citation>
    <scope>NUCLEOTIDE SEQUENCE [LARGE SCALE GENOMIC DNA]</scope>
    <source>
        <strain evidence="3 4">LMG 20103</strain>
    </source>
</reference>
<dbReference type="Pfam" id="PF01648">
    <property type="entry name" value="ACPS"/>
    <property type="match status" value="1"/>
</dbReference>
<dbReference type="GO" id="GO:0008897">
    <property type="term" value="F:holo-[acyl-carrier-protein] synthase activity"/>
    <property type="evidence" value="ECO:0007669"/>
    <property type="project" value="InterPro"/>
</dbReference>
<proteinExistence type="predicted"/>
<evidence type="ECO:0000256" key="1">
    <source>
        <dbReference type="ARBA" id="ARBA00022679"/>
    </source>
</evidence>
<dbReference type="SUPFAM" id="SSF56214">
    <property type="entry name" value="4'-phosphopantetheinyl transferase"/>
    <property type="match status" value="1"/>
</dbReference>
<dbReference type="EMBL" id="CP001875">
    <property type="protein sequence ID" value="ADD75263.1"/>
    <property type="molecule type" value="Genomic_DNA"/>
</dbReference>
<dbReference type="Gene3D" id="3.90.470.20">
    <property type="entry name" value="4'-phosphopantetheinyl transferase domain"/>
    <property type="match status" value="2"/>
</dbReference>
<dbReference type="Proteomes" id="UP000001702">
    <property type="component" value="Chromosome"/>
</dbReference>
<dbReference type="eggNOG" id="COG2091">
    <property type="taxonomic scope" value="Bacteria"/>
</dbReference>
<feature type="domain" description="4'-phosphopantetheinyl transferase" evidence="2">
    <location>
        <begin position="109"/>
        <end position="174"/>
    </location>
</feature>
<organism evidence="3 4">
    <name type="scientific">Pantoea ananatis (strain LMG 20103)</name>
    <dbReference type="NCBI Taxonomy" id="706191"/>
    <lineage>
        <taxon>Bacteria</taxon>
        <taxon>Pseudomonadati</taxon>
        <taxon>Pseudomonadota</taxon>
        <taxon>Gammaproteobacteria</taxon>
        <taxon>Enterobacterales</taxon>
        <taxon>Erwiniaceae</taxon>
        <taxon>Pantoea</taxon>
    </lineage>
</organism>
<protein>
    <submittedName>
        <fullName evidence="3">YieE</fullName>
    </submittedName>
</protein>